<evidence type="ECO:0000256" key="2">
    <source>
        <dbReference type="ARBA" id="ARBA00022475"/>
    </source>
</evidence>
<dbReference type="InterPro" id="IPR003807">
    <property type="entry name" value="DUF202"/>
</dbReference>
<feature type="transmembrane region" description="Helical" evidence="6">
    <location>
        <begin position="110"/>
        <end position="131"/>
    </location>
</feature>
<reference evidence="8 9" key="1">
    <citation type="submission" date="2016-11" db="EMBL/GenBank/DDBJ databases">
        <authorList>
            <person name="Jaros S."/>
            <person name="Januszkiewicz K."/>
            <person name="Wedrychowicz H."/>
        </authorList>
    </citation>
    <scope>NUCLEOTIDE SEQUENCE [LARGE SCALE GENOMIC DNA]</scope>
    <source>
        <strain evidence="8 9">GAS242</strain>
    </source>
</reference>
<keyword evidence="2" id="KW-1003">Cell membrane</keyword>
<name>A0A1M5PV81_9BRAD</name>
<evidence type="ECO:0000256" key="1">
    <source>
        <dbReference type="ARBA" id="ARBA00004651"/>
    </source>
</evidence>
<sequence length="188" mass="20546">MNGVSCAASSRINLNLMGKSAWAATSEVSHPEGCAIRRAGEVEMDMPIKAKPVADLRDYLAEERTFLAWTRTGITLMGFGFVVARFGIFLEQFHLPQQFSAAQPHEFSPWFGAALITTGALVNLLSARRFMRLAGEVDRNQFADRSLSRQGVFIASFLALVGIAMTIYLILFLAQPPDATFASIAIGK</sequence>
<feature type="domain" description="DUF202" evidence="7">
    <location>
        <begin position="57"/>
        <end position="133"/>
    </location>
</feature>
<comment type="subcellular location">
    <subcellularLocation>
        <location evidence="1">Cell membrane</location>
        <topology evidence="1">Multi-pass membrane protein</topology>
    </subcellularLocation>
</comment>
<keyword evidence="4 6" id="KW-1133">Transmembrane helix</keyword>
<keyword evidence="3 6" id="KW-0812">Transmembrane</keyword>
<dbReference type="OrthoDB" id="582337at2"/>
<protein>
    <submittedName>
        <fullName evidence="8">Uncharacterized membrane protein YidH, DUF202 family</fullName>
    </submittedName>
</protein>
<dbReference type="InterPro" id="IPR052053">
    <property type="entry name" value="IM_YidH-like"/>
</dbReference>
<dbReference type="EMBL" id="LT670818">
    <property type="protein sequence ID" value="SHH05526.1"/>
    <property type="molecule type" value="Genomic_DNA"/>
</dbReference>
<evidence type="ECO:0000256" key="5">
    <source>
        <dbReference type="ARBA" id="ARBA00023136"/>
    </source>
</evidence>
<dbReference type="RefSeq" id="WP_079568625.1">
    <property type="nucleotide sequence ID" value="NZ_LT670818.1"/>
</dbReference>
<dbReference type="AlphaFoldDB" id="A0A1M5PV81"/>
<feature type="transmembrane region" description="Helical" evidence="6">
    <location>
        <begin position="66"/>
        <end position="90"/>
    </location>
</feature>
<evidence type="ECO:0000259" key="7">
    <source>
        <dbReference type="Pfam" id="PF02656"/>
    </source>
</evidence>
<accession>A0A1M5PV81</accession>
<dbReference type="Proteomes" id="UP000190675">
    <property type="component" value="Chromosome I"/>
</dbReference>
<evidence type="ECO:0000256" key="3">
    <source>
        <dbReference type="ARBA" id="ARBA00022692"/>
    </source>
</evidence>
<gene>
    <name evidence="8" type="ORF">SAMN05444169_5487</name>
</gene>
<dbReference type="Pfam" id="PF02656">
    <property type="entry name" value="DUF202"/>
    <property type="match status" value="1"/>
</dbReference>
<evidence type="ECO:0000256" key="4">
    <source>
        <dbReference type="ARBA" id="ARBA00022989"/>
    </source>
</evidence>
<feature type="transmembrane region" description="Helical" evidence="6">
    <location>
        <begin position="152"/>
        <end position="174"/>
    </location>
</feature>
<evidence type="ECO:0000313" key="9">
    <source>
        <dbReference type="Proteomes" id="UP000190675"/>
    </source>
</evidence>
<dbReference type="GO" id="GO:0005886">
    <property type="term" value="C:plasma membrane"/>
    <property type="evidence" value="ECO:0007669"/>
    <property type="project" value="UniProtKB-SubCell"/>
</dbReference>
<dbReference type="PANTHER" id="PTHR34187:SF2">
    <property type="entry name" value="DUF202 DOMAIN-CONTAINING PROTEIN"/>
    <property type="match status" value="1"/>
</dbReference>
<evidence type="ECO:0000256" key="6">
    <source>
        <dbReference type="SAM" id="Phobius"/>
    </source>
</evidence>
<dbReference type="PANTHER" id="PTHR34187">
    <property type="entry name" value="FGR18P"/>
    <property type="match status" value="1"/>
</dbReference>
<evidence type="ECO:0000313" key="8">
    <source>
        <dbReference type="EMBL" id="SHH05526.1"/>
    </source>
</evidence>
<keyword evidence="5 6" id="KW-0472">Membrane</keyword>
<proteinExistence type="predicted"/>
<organism evidence="8 9">
    <name type="scientific">Bradyrhizobium erythrophlei</name>
    <dbReference type="NCBI Taxonomy" id="1437360"/>
    <lineage>
        <taxon>Bacteria</taxon>
        <taxon>Pseudomonadati</taxon>
        <taxon>Pseudomonadota</taxon>
        <taxon>Alphaproteobacteria</taxon>
        <taxon>Hyphomicrobiales</taxon>
        <taxon>Nitrobacteraceae</taxon>
        <taxon>Bradyrhizobium</taxon>
    </lineage>
</organism>